<name>A0ABP0V6C1_9BRYO</name>
<evidence type="ECO:0000313" key="2">
    <source>
        <dbReference type="Proteomes" id="UP001497444"/>
    </source>
</evidence>
<organism evidence="1 2">
    <name type="scientific">Sphagnum jensenii</name>
    <dbReference type="NCBI Taxonomy" id="128206"/>
    <lineage>
        <taxon>Eukaryota</taxon>
        <taxon>Viridiplantae</taxon>
        <taxon>Streptophyta</taxon>
        <taxon>Embryophyta</taxon>
        <taxon>Bryophyta</taxon>
        <taxon>Sphagnophytina</taxon>
        <taxon>Sphagnopsida</taxon>
        <taxon>Sphagnales</taxon>
        <taxon>Sphagnaceae</taxon>
        <taxon>Sphagnum</taxon>
    </lineage>
</organism>
<proteinExistence type="predicted"/>
<gene>
    <name evidence="1" type="ORF">CSSPJE1EN1_LOCUS24964</name>
</gene>
<evidence type="ECO:0000313" key="1">
    <source>
        <dbReference type="EMBL" id="CAK9249586.1"/>
    </source>
</evidence>
<reference evidence="1" key="1">
    <citation type="submission" date="2024-02" db="EMBL/GenBank/DDBJ databases">
        <authorList>
            <consortium name="ELIXIR-Norway"/>
            <consortium name="Elixir Norway"/>
        </authorList>
    </citation>
    <scope>NUCLEOTIDE SEQUENCE</scope>
</reference>
<sequence>MRQPTLLKFYDIDSRNRATQNMVLVNVIDQLLQLDFEHSGYQIRSILRLLSEQQRSFDFKPLGIASECNKRIRTVGPSTDYHGILIILNHVTWTYCERRWQNDPMSDGNGANVTCSDGVLKALIKIRAKFFLIQA</sequence>
<dbReference type="EMBL" id="CAXAQS010000006">
    <property type="protein sequence ID" value="CAK9249586.1"/>
    <property type="molecule type" value="Genomic_DNA"/>
</dbReference>
<accession>A0ABP0V6C1</accession>
<keyword evidence="2" id="KW-1185">Reference proteome</keyword>
<protein>
    <submittedName>
        <fullName evidence="1">Uncharacterized protein</fullName>
    </submittedName>
</protein>
<comment type="caution">
    <text evidence="1">The sequence shown here is derived from an EMBL/GenBank/DDBJ whole genome shotgun (WGS) entry which is preliminary data.</text>
</comment>
<dbReference type="Proteomes" id="UP001497444">
    <property type="component" value="Unassembled WGS sequence"/>
</dbReference>